<accession>A0AAU9QPR3</accession>
<organism evidence="1 2">
    <name type="scientific">Vibrio jasicida</name>
    <dbReference type="NCBI Taxonomy" id="766224"/>
    <lineage>
        <taxon>Bacteria</taxon>
        <taxon>Pseudomonadati</taxon>
        <taxon>Pseudomonadota</taxon>
        <taxon>Gammaproteobacteria</taxon>
        <taxon>Vibrionales</taxon>
        <taxon>Vibrionaceae</taxon>
        <taxon>Vibrio</taxon>
    </lineage>
</organism>
<evidence type="ECO:0000313" key="1">
    <source>
        <dbReference type="EMBL" id="CAH1595853.1"/>
    </source>
</evidence>
<reference evidence="1" key="1">
    <citation type="submission" date="2022-01" db="EMBL/GenBank/DDBJ databases">
        <authorList>
            <person name="Lagorce A."/>
        </authorList>
    </citation>
    <scope>NUCLEOTIDE SEQUENCE</scope>
    <source>
        <strain evidence="1">Th15_F1_A12</strain>
    </source>
</reference>
<comment type="caution">
    <text evidence="1">The sequence shown here is derived from an EMBL/GenBank/DDBJ whole genome shotgun (WGS) entry which is preliminary data.</text>
</comment>
<dbReference type="Proteomes" id="UP001295462">
    <property type="component" value="Unassembled WGS sequence"/>
</dbReference>
<gene>
    <name evidence="1" type="ORF">THF1A12_30196</name>
</gene>
<dbReference type="AlphaFoldDB" id="A0AAU9QPR3"/>
<dbReference type="EMBL" id="CAKMUD010000083">
    <property type="protein sequence ID" value="CAH1595853.1"/>
    <property type="molecule type" value="Genomic_DNA"/>
</dbReference>
<protein>
    <submittedName>
        <fullName evidence="1">Uncharacterized protein</fullName>
    </submittedName>
</protein>
<evidence type="ECO:0000313" key="2">
    <source>
        <dbReference type="Proteomes" id="UP001295462"/>
    </source>
</evidence>
<sequence>MGVFLILKLATEIIPAEPLYQ</sequence>
<proteinExistence type="predicted"/>
<name>A0AAU9QPR3_9VIBR</name>